<evidence type="ECO:0000256" key="1">
    <source>
        <dbReference type="ARBA" id="ARBA00022676"/>
    </source>
</evidence>
<accession>A0A2R4WYB3</accession>
<organism evidence="5 6">
    <name type="scientific">Halococcoides cellulosivorans</name>
    <dbReference type="NCBI Taxonomy" id="1679096"/>
    <lineage>
        <taxon>Archaea</taxon>
        <taxon>Methanobacteriati</taxon>
        <taxon>Methanobacteriota</taxon>
        <taxon>Stenosarchaea group</taxon>
        <taxon>Halobacteria</taxon>
        <taxon>Halobacteriales</taxon>
        <taxon>Haloarculaceae</taxon>
        <taxon>Halococcoides</taxon>
    </lineage>
</organism>
<dbReference type="Gene3D" id="1.50.10.10">
    <property type="match status" value="1"/>
</dbReference>
<gene>
    <name evidence="5" type="ORF">HARCEL1_01770</name>
</gene>
<dbReference type="Pfam" id="PF17167">
    <property type="entry name" value="Glyco_hydro_94"/>
    <property type="match status" value="1"/>
</dbReference>
<evidence type="ECO:0000259" key="4">
    <source>
        <dbReference type="Pfam" id="PF17167"/>
    </source>
</evidence>
<keyword evidence="2 5" id="KW-0808">Transferase</keyword>
<reference evidence="5 6" key="1">
    <citation type="submission" date="2018-04" db="EMBL/GenBank/DDBJ databases">
        <title>Halococcoides cellulosivorans gen. nov., sp. nov., an extremely halophilic cellulose-utilizing haloarchaeon from hypersaline lakes.</title>
        <authorList>
            <person name="Sorokin D.Y."/>
            <person name="Toshchakov S.V."/>
            <person name="Samarov N.I."/>
            <person name="Korzhenkov A."/>
            <person name="Kublanov I.V."/>
        </authorList>
    </citation>
    <scope>NUCLEOTIDE SEQUENCE [LARGE SCALE GENOMIC DNA]</scope>
    <source>
        <strain evidence="5 6">HArcel1</strain>
    </source>
</reference>
<dbReference type="InterPro" id="IPR033432">
    <property type="entry name" value="GH94_catalytic"/>
</dbReference>
<sequence length="784" mass="87316">MSYGHYDESTREYVVTDPETPRPWTNYLGEGVYGGIVTNTGGGYSFHEDPRNQRVTRYRYNAIPRDQPGRYVYFRDAESEEFWSPTYQPVKADLDDYECRHGPGYTTIEGSNDGISGAITYFVPPGETCEVWDLELTNDSDRERTIETYSYVEFSFPDAYMDQTNLDWTGQIMQADAAPNRITMVSSAMEIDYVHATSGHPVGFDTDREEFVGIYEGLESPEVVAKGTPRDSISTHGNVIGSFTHEITLEPGESERIVYLTAPEADDDVIEEYTDPAAVDEAFEALGDDWDDYLATMTVDTPDENLNAMLNVWNPIQCRSTLYWSRSASLYQAGLGRGMGTRDSGQDTLSIVHAVPDQVRETLEMLWGLQFEDGHTWHQVYPLSGEGDVGIANEEPEKPQWFSDDHLWLVLGTVQYVKETGDTDFLDREIDFEDTDPAPVREHIERALAFTDEHRGKDGLPRLGYSDWNDTLNADHGSGKAASMMTGALYCRALDEAAGLFEHLGKESTANEYRADRDAMAELIDDVAWDGDYYMRGYDDDGTPIGASESEFNQITLNAQTWSILGGIADQDRGEQALSAAHDRLNTEYGFALIDPPYDVEGTLDSIGGTTTYPPGAKENGGIFCHAHTWSIVAAAMLGDGERAHQYYRQLNPLEHEDIADQRLTEPYVYSQNVLGPTHPDFGEASNSWLTGTASWAYVAGTQYLIGVRPTFDGLVVDPTIPADWDAFEVTREFRGATYEITVENPDSVESGVAEIEVDGEEIDGDVVPVFEDGDTHDVRVVMG</sequence>
<dbReference type="Pfam" id="PF06165">
    <property type="entry name" value="GH94_b-supersand"/>
    <property type="match status" value="1"/>
</dbReference>
<dbReference type="KEGG" id="harc:HARCEL1_01770"/>
<evidence type="ECO:0000313" key="6">
    <source>
        <dbReference type="Proteomes" id="UP000244727"/>
    </source>
</evidence>
<feature type="domain" description="Glycosyl hydrolase 94 supersandwich" evidence="3">
    <location>
        <begin position="11"/>
        <end position="271"/>
    </location>
</feature>
<proteinExistence type="predicted"/>
<dbReference type="SMART" id="SM01068">
    <property type="entry name" value="CBM_X"/>
    <property type="match status" value="1"/>
</dbReference>
<dbReference type="InterPro" id="IPR010383">
    <property type="entry name" value="Glyco_hydrolase_94_b-supersand"/>
</dbReference>
<dbReference type="InterPro" id="IPR011013">
    <property type="entry name" value="Gal_mutarotase_sf_dom"/>
</dbReference>
<dbReference type="PANTHER" id="PTHR37469">
    <property type="entry name" value="CELLOBIONIC ACID PHOSPHORYLASE-RELATED"/>
    <property type="match status" value="1"/>
</dbReference>
<feature type="domain" description="Glycosyl hydrolase 94 catalytic" evidence="4">
    <location>
        <begin position="290"/>
        <end position="707"/>
    </location>
</feature>
<dbReference type="GO" id="GO:0005975">
    <property type="term" value="P:carbohydrate metabolic process"/>
    <property type="evidence" value="ECO:0007669"/>
    <property type="project" value="InterPro"/>
</dbReference>
<dbReference type="GO" id="GO:0030246">
    <property type="term" value="F:carbohydrate binding"/>
    <property type="evidence" value="ECO:0007669"/>
    <property type="project" value="InterPro"/>
</dbReference>
<dbReference type="EMBL" id="CP028858">
    <property type="protein sequence ID" value="AWB26528.1"/>
    <property type="molecule type" value="Genomic_DNA"/>
</dbReference>
<keyword evidence="6" id="KW-1185">Reference proteome</keyword>
<dbReference type="PANTHER" id="PTHR37469:SF2">
    <property type="entry name" value="CELLOBIONIC ACID PHOSPHORYLASE"/>
    <property type="match status" value="1"/>
</dbReference>
<dbReference type="Gene3D" id="2.70.98.40">
    <property type="entry name" value="Glycoside hydrolase, family 65, N-terminal domain"/>
    <property type="match status" value="1"/>
</dbReference>
<name>A0A2R4WYB3_9EURY</name>
<dbReference type="InterPro" id="IPR052047">
    <property type="entry name" value="GH94_Enzymes"/>
</dbReference>
<dbReference type="GO" id="GO:0016757">
    <property type="term" value="F:glycosyltransferase activity"/>
    <property type="evidence" value="ECO:0007669"/>
    <property type="project" value="UniProtKB-KW"/>
</dbReference>
<dbReference type="RefSeq" id="WP_108380897.1">
    <property type="nucleotide sequence ID" value="NZ_CP028858.1"/>
</dbReference>
<evidence type="ECO:0000313" key="5">
    <source>
        <dbReference type="EMBL" id="AWB26528.1"/>
    </source>
</evidence>
<dbReference type="SUPFAM" id="SSF48208">
    <property type="entry name" value="Six-hairpin glycosidases"/>
    <property type="match status" value="1"/>
</dbReference>
<dbReference type="Gene3D" id="2.60.420.10">
    <property type="entry name" value="Maltose phosphorylase, domain 3"/>
    <property type="match status" value="1"/>
</dbReference>
<dbReference type="GeneID" id="36511195"/>
<dbReference type="Proteomes" id="UP000244727">
    <property type="component" value="Chromosome"/>
</dbReference>
<dbReference type="InterPro" id="IPR012341">
    <property type="entry name" value="6hp_glycosidase-like_sf"/>
</dbReference>
<dbReference type="InterPro" id="IPR008928">
    <property type="entry name" value="6-hairpin_glycosidase_sf"/>
</dbReference>
<dbReference type="Gene3D" id="1.20.890.20">
    <property type="entry name" value="mpn423 like domain"/>
    <property type="match status" value="1"/>
</dbReference>
<dbReference type="SUPFAM" id="SSF74650">
    <property type="entry name" value="Galactose mutarotase-like"/>
    <property type="match status" value="1"/>
</dbReference>
<keyword evidence="1" id="KW-0328">Glycosyltransferase</keyword>
<evidence type="ECO:0000256" key="2">
    <source>
        <dbReference type="ARBA" id="ARBA00022679"/>
    </source>
</evidence>
<protein>
    <submittedName>
        <fullName evidence="5">Glycosyl transferase family 36</fullName>
    </submittedName>
</protein>
<dbReference type="AlphaFoldDB" id="A0A2R4WYB3"/>
<evidence type="ECO:0000259" key="3">
    <source>
        <dbReference type="Pfam" id="PF06165"/>
    </source>
</evidence>
<dbReference type="InterPro" id="IPR037018">
    <property type="entry name" value="GH65_N"/>
</dbReference>